<dbReference type="Proteomes" id="UP000308713">
    <property type="component" value="Unassembled WGS sequence"/>
</dbReference>
<reference evidence="1 2" key="1">
    <citation type="submission" date="2019-05" db="EMBL/GenBank/DDBJ databases">
        <title>Tamlana fucoidanivorans sp. nov., isolated from the surface of algae collected from Fujian province in China.</title>
        <authorList>
            <person name="Li J."/>
        </authorList>
    </citation>
    <scope>NUCLEOTIDE SEQUENCE [LARGE SCALE GENOMIC DNA]</scope>
    <source>
        <strain evidence="1 2">CW2-9</strain>
    </source>
</reference>
<proteinExistence type="predicted"/>
<protein>
    <submittedName>
        <fullName evidence="1">Uncharacterized protein</fullName>
    </submittedName>
</protein>
<organism evidence="1 2">
    <name type="scientific">Allotamlana fucoidanivorans</name>
    <dbReference type="NCBI Taxonomy" id="2583814"/>
    <lineage>
        <taxon>Bacteria</taxon>
        <taxon>Pseudomonadati</taxon>
        <taxon>Bacteroidota</taxon>
        <taxon>Flavobacteriia</taxon>
        <taxon>Flavobacteriales</taxon>
        <taxon>Flavobacteriaceae</taxon>
        <taxon>Allotamlana</taxon>
    </lineage>
</organism>
<name>A0A5C4SCA4_9FLAO</name>
<dbReference type="RefSeq" id="WP_139698884.1">
    <property type="nucleotide sequence ID" value="NZ_CP074074.1"/>
</dbReference>
<gene>
    <name evidence="1" type="ORF">FGF67_16645</name>
</gene>
<accession>A0A5C4SCA4</accession>
<evidence type="ECO:0000313" key="1">
    <source>
        <dbReference type="EMBL" id="TNJ40922.1"/>
    </source>
</evidence>
<dbReference type="OrthoDB" id="1493386at2"/>
<keyword evidence="2" id="KW-1185">Reference proteome</keyword>
<dbReference type="AlphaFoldDB" id="A0A5C4SCA4"/>
<evidence type="ECO:0000313" key="2">
    <source>
        <dbReference type="Proteomes" id="UP000308713"/>
    </source>
</evidence>
<dbReference type="EMBL" id="VDCS01000034">
    <property type="protein sequence ID" value="TNJ40922.1"/>
    <property type="molecule type" value="Genomic_DNA"/>
</dbReference>
<comment type="caution">
    <text evidence="1">The sequence shown here is derived from an EMBL/GenBank/DDBJ whole genome shotgun (WGS) entry which is preliminary data.</text>
</comment>
<sequence>MKNHILTLIFLKVSFASLAQKQTPELDNWIKTNNIEFNNPNAPNGFEHFLNCDKIHAYRKTIGDTIIIYSRGSSIAENIEQLKKSIKKREFNVYRYPAYKQSNGTIVMQNLRKWTFLRRNDSLYLLDTNNDKKIKSHTQISMDFMTKKINKEEFLKKVAENDKKDFGFQPKFKLIYWNGIFDQTNQHTFNKKENFRQEKVQLIKQWVKNDQIFYKIKLETNTAGDYTFSEDFSFINTEICEK</sequence>